<proteinExistence type="predicted"/>
<evidence type="ECO:0000313" key="3">
    <source>
        <dbReference type="Proteomes" id="UP000767291"/>
    </source>
</evidence>
<name>A0ABS4E7P1_9FIRM</name>
<evidence type="ECO:0000259" key="1">
    <source>
        <dbReference type="PROSITE" id="PS51736"/>
    </source>
</evidence>
<keyword evidence="3" id="KW-1185">Reference proteome</keyword>
<dbReference type="SMART" id="SM00857">
    <property type="entry name" value="Resolvase"/>
    <property type="match status" value="1"/>
</dbReference>
<dbReference type="Pfam" id="PF00239">
    <property type="entry name" value="Resolvase"/>
    <property type="match status" value="1"/>
</dbReference>
<reference evidence="2 3" key="1">
    <citation type="submission" date="2021-03" db="EMBL/GenBank/DDBJ databases">
        <title>Genomic Encyclopedia of Type Strains, Phase IV (KMG-IV): sequencing the most valuable type-strain genomes for metagenomic binning, comparative biology and taxonomic classification.</title>
        <authorList>
            <person name="Goeker M."/>
        </authorList>
    </citation>
    <scope>NUCLEOTIDE SEQUENCE [LARGE SCALE GENOMIC DNA]</scope>
    <source>
        <strain evidence="2 3">DSM 1289</strain>
    </source>
</reference>
<dbReference type="Gene3D" id="3.40.50.1390">
    <property type="entry name" value="Resolvase, N-terminal catalytic domain"/>
    <property type="match status" value="1"/>
</dbReference>
<dbReference type="InterPro" id="IPR036162">
    <property type="entry name" value="Resolvase-like_N_sf"/>
</dbReference>
<organism evidence="2 3">
    <name type="scientific">Metaclostridioides mangenotii</name>
    <dbReference type="NCBI Taxonomy" id="1540"/>
    <lineage>
        <taxon>Bacteria</taxon>
        <taxon>Bacillati</taxon>
        <taxon>Bacillota</taxon>
        <taxon>Clostridia</taxon>
        <taxon>Peptostreptococcales</taxon>
        <taxon>Peptostreptococcaceae</taxon>
        <taxon>Metaclostridioides</taxon>
    </lineage>
</organism>
<dbReference type="Proteomes" id="UP000767291">
    <property type="component" value="Unassembled WGS sequence"/>
</dbReference>
<comment type="caution">
    <text evidence="2">The sequence shown here is derived from an EMBL/GenBank/DDBJ whole genome shotgun (WGS) entry which is preliminary data.</text>
</comment>
<dbReference type="PROSITE" id="PS51736">
    <property type="entry name" value="RECOMBINASES_3"/>
    <property type="match status" value="1"/>
</dbReference>
<dbReference type="CDD" id="cd00338">
    <property type="entry name" value="Ser_Recombinase"/>
    <property type="match status" value="1"/>
</dbReference>
<dbReference type="PANTHER" id="PTHR30461:SF23">
    <property type="entry name" value="DNA RECOMBINASE-RELATED"/>
    <property type="match status" value="1"/>
</dbReference>
<evidence type="ECO:0000313" key="2">
    <source>
        <dbReference type="EMBL" id="MBP1853968.1"/>
    </source>
</evidence>
<dbReference type="InterPro" id="IPR006119">
    <property type="entry name" value="Resolv_N"/>
</dbReference>
<sequence>MHYYTGIDEYEVYEDAEYSGKDTARPAYQDMMNRICIGEITHLLVWKIDRISRNLLDFTIMYEEIKKCNITFVSKNEQFNTSPAMGVYVE</sequence>
<dbReference type="InterPro" id="IPR050639">
    <property type="entry name" value="SSR_resolvase"/>
</dbReference>
<dbReference type="RefSeq" id="WP_330617426.1">
    <property type="nucleotide sequence ID" value="NZ_BAAACS010000017.1"/>
</dbReference>
<protein>
    <submittedName>
        <fullName evidence="2">DNA invertase Pin-like site-specific DNA recombinase</fullName>
    </submittedName>
</protein>
<dbReference type="SUPFAM" id="SSF53041">
    <property type="entry name" value="Resolvase-like"/>
    <property type="match status" value="1"/>
</dbReference>
<gene>
    <name evidence="2" type="ORF">J2Z43_000358</name>
</gene>
<feature type="domain" description="Resolvase/invertase-type recombinase catalytic" evidence="1">
    <location>
        <begin position="1"/>
        <end position="90"/>
    </location>
</feature>
<dbReference type="PANTHER" id="PTHR30461">
    <property type="entry name" value="DNA-INVERTASE FROM LAMBDOID PROPHAGE"/>
    <property type="match status" value="1"/>
</dbReference>
<dbReference type="EMBL" id="JAGGJX010000001">
    <property type="protein sequence ID" value="MBP1853968.1"/>
    <property type="molecule type" value="Genomic_DNA"/>
</dbReference>
<accession>A0ABS4E7P1</accession>